<evidence type="ECO:0008006" key="3">
    <source>
        <dbReference type="Google" id="ProtNLM"/>
    </source>
</evidence>
<dbReference type="EMBL" id="JAPFFF010000016">
    <property type="protein sequence ID" value="KAK8864912.1"/>
    <property type="molecule type" value="Genomic_DNA"/>
</dbReference>
<sequence>METQEYIDEMIEFQEKVLEFIDGEEDGLSFDELSNYMDTFEIQEILKGFIEFLHFLVKLTNNHHRTPEFFPRIQQIIAHFKDPIKENLTNSEIFNIFQSNKPILLFLIKEGILIPDQNIADQISNEFFRAAKYLHYFYPEFKDFINDKKVKEEVENIINNENLEKFETSRQKGENDDILSTIIQNDSIDDFITYINSSSIPFSTTIEPTIYESNSFLFNKSPCLIEYASFYGSIQIFKYLYINKAEMTPSIWLYAIHGRNPELIHLLEEKKIYTSCFKITKDLTISDYYIEAIKCHHNELADYIQNNLIQYEQINEDDVRFNSLKHYNYSFFPEDLNNDTSFFYLCQFGYPQLVRIILKTGNININARIILIFKIFNTISINFLNTVSFNFFVNFVSKSIFFSIAFQLLKLFYQVQNQIF</sequence>
<evidence type="ECO:0000313" key="2">
    <source>
        <dbReference type="Proteomes" id="UP001470230"/>
    </source>
</evidence>
<accession>A0ABR2IKW5</accession>
<organism evidence="1 2">
    <name type="scientific">Tritrichomonas musculus</name>
    <dbReference type="NCBI Taxonomy" id="1915356"/>
    <lineage>
        <taxon>Eukaryota</taxon>
        <taxon>Metamonada</taxon>
        <taxon>Parabasalia</taxon>
        <taxon>Tritrichomonadida</taxon>
        <taxon>Tritrichomonadidae</taxon>
        <taxon>Tritrichomonas</taxon>
    </lineage>
</organism>
<gene>
    <name evidence="1" type="ORF">M9Y10_010439</name>
</gene>
<dbReference type="InterPro" id="IPR036770">
    <property type="entry name" value="Ankyrin_rpt-contain_sf"/>
</dbReference>
<comment type="caution">
    <text evidence="1">The sequence shown here is derived from an EMBL/GenBank/DDBJ whole genome shotgun (WGS) entry which is preliminary data.</text>
</comment>
<proteinExistence type="predicted"/>
<evidence type="ECO:0000313" key="1">
    <source>
        <dbReference type="EMBL" id="KAK8864912.1"/>
    </source>
</evidence>
<name>A0ABR2IKW5_9EUKA</name>
<reference evidence="1 2" key="1">
    <citation type="submission" date="2024-04" db="EMBL/GenBank/DDBJ databases">
        <title>Tritrichomonas musculus Genome.</title>
        <authorList>
            <person name="Alves-Ferreira E."/>
            <person name="Grigg M."/>
            <person name="Lorenzi H."/>
            <person name="Galac M."/>
        </authorList>
    </citation>
    <scope>NUCLEOTIDE SEQUENCE [LARGE SCALE GENOMIC DNA]</scope>
    <source>
        <strain evidence="1 2">EAF2021</strain>
    </source>
</reference>
<dbReference type="Proteomes" id="UP001470230">
    <property type="component" value="Unassembled WGS sequence"/>
</dbReference>
<dbReference type="PANTHER" id="PTHR24159">
    <property type="match status" value="1"/>
</dbReference>
<dbReference type="SUPFAM" id="SSF48403">
    <property type="entry name" value="Ankyrin repeat"/>
    <property type="match status" value="1"/>
</dbReference>
<keyword evidence="2" id="KW-1185">Reference proteome</keyword>
<dbReference type="PANTHER" id="PTHR24159:SF5">
    <property type="entry name" value="ANK_REP_REGION DOMAIN-CONTAINING PROTEIN"/>
    <property type="match status" value="1"/>
</dbReference>
<protein>
    <recommendedName>
        <fullName evidence="3">DUF3447 domain-containing protein</fullName>
    </recommendedName>
</protein>